<sequence length="473" mass="52738">MFIFMVAAPERKQSSIRAAQIGGMNNMDPYPSIVIFLLLILLSSLLTAGRTALTQLRDSSVKKMASSERGGERFIARLLERPAAFLDGVELARFACTVAAALFTYPLALVPLTWLVRSLSFSRPLYYAFSFVGFLLTVLLLNVLCALLPYRVACRHPEGVSAALARLCWFVACVMRPFVLLNGVLARGLARLFGVRAGEEPEEATEEEIRMMVDVGSEKGAIEQSEKDMINNIFEFDDRSVSEVMTHRTDMTAVPKTASLEEIADLAVETGFSRIPVYDDDIDDIMGIIYVKDLLRLIGKGEDAAFDAQKYMRPALFVPENMSCVDLFAQFKQKKVMVAVAVDEYGGTAGIVSMEDLLESIVGNIQDEYDDEEEEISQLSDNCWSIDGTVAIDDVERLFDVEFDEDTDYDTIGGLITEALGRLPEPGEHPSVQLEGVQFTVLLVEERRIARIRAERLPPEEPPEREKDKKEKN</sequence>
<dbReference type="Gene3D" id="3.10.580.10">
    <property type="entry name" value="CBS-domain"/>
    <property type="match status" value="1"/>
</dbReference>
<evidence type="ECO:0000256" key="10">
    <source>
        <dbReference type="PROSITE-ProRule" id="PRU01193"/>
    </source>
</evidence>
<dbReference type="Pfam" id="PF00571">
    <property type="entry name" value="CBS"/>
    <property type="match status" value="2"/>
</dbReference>
<evidence type="ECO:0000256" key="2">
    <source>
        <dbReference type="ARBA" id="ARBA00006337"/>
    </source>
</evidence>
<evidence type="ECO:0000256" key="6">
    <source>
        <dbReference type="ARBA" id="ARBA00022989"/>
    </source>
</evidence>
<dbReference type="InterPro" id="IPR046342">
    <property type="entry name" value="CBS_dom_sf"/>
</dbReference>
<evidence type="ECO:0000259" key="13">
    <source>
        <dbReference type="PROSITE" id="PS51371"/>
    </source>
</evidence>
<feature type="region of interest" description="Disordered" evidence="11">
    <location>
        <begin position="452"/>
        <end position="473"/>
    </location>
</feature>
<dbReference type="Proteomes" id="UP000276301">
    <property type="component" value="Unassembled WGS sequence"/>
</dbReference>
<dbReference type="GO" id="GO:0005886">
    <property type="term" value="C:plasma membrane"/>
    <property type="evidence" value="ECO:0007669"/>
    <property type="project" value="UniProtKB-SubCell"/>
</dbReference>
<feature type="transmembrane region" description="Helical" evidence="12">
    <location>
        <begin position="160"/>
        <end position="179"/>
    </location>
</feature>
<dbReference type="InterPro" id="IPR016169">
    <property type="entry name" value="FAD-bd_PCMH_sub2"/>
</dbReference>
<evidence type="ECO:0000313" key="15">
    <source>
        <dbReference type="EMBL" id="RLL07674.1"/>
    </source>
</evidence>
<organism evidence="15 16">
    <name type="scientific">Anaerotruncus massiliensis</name>
    <name type="common">ex Liu et al. 2021</name>
    <dbReference type="NCBI Taxonomy" id="2321404"/>
    <lineage>
        <taxon>Bacteria</taxon>
        <taxon>Bacillati</taxon>
        <taxon>Bacillota</taxon>
        <taxon>Clostridia</taxon>
        <taxon>Eubacteriales</taxon>
        <taxon>Oscillospiraceae</taxon>
        <taxon>Anaerotruncus</taxon>
    </lineage>
</organism>
<keyword evidence="4 10" id="KW-0812">Transmembrane</keyword>
<dbReference type="SMART" id="SM00116">
    <property type="entry name" value="CBS"/>
    <property type="match status" value="2"/>
</dbReference>
<keyword evidence="8 10" id="KW-0472">Membrane</keyword>
<dbReference type="InterPro" id="IPR000644">
    <property type="entry name" value="CBS_dom"/>
</dbReference>
<feature type="domain" description="CNNM transmembrane" evidence="14">
    <location>
        <begin position="25"/>
        <end position="226"/>
    </location>
</feature>
<evidence type="ECO:0000256" key="5">
    <source>
        <dbReference type="ARBA" id="ARBA00022737"/>
    </source>
</evidence>
<keyword evidence="7 9" id="KW-0129">CBS domain</keyword>
<keyword evidence="3" id="KW-1003">Cell membrane</keyword>
<dbReference type="InterPro" id="IPR036318">
    <property type="entry name" value="FAD-bd_PCMH-like_sf"/>
</dbReference>
<feature type="transmembrane region" description="Helical" evidence="12">
    <location>
        <begin position="33"/>
        <end position="53"/>
    </location>
</feature>
<evidence type="ECO:0000256" key="12">
    <source>
        <dbReference type="SAM" id="Phobius"/>
    </source>
</evidence>
<dbReference type="Pfam" id="PF01595">
    <property type="entry name" value="CNNM"/>
    <property type="match status" value="1"/>
</dbReference>
<comment type="subcellular location">
    <subcellularLocation>
        <location evidence="1">Cell membrane</location>
        <topology evidence="1">Multi-pass membrane protein</topology>
    </subcellularLocation>
</comment>
<comment type="caution">
    <text evidence="15">The sequence shown here is derived from an EMBL/GenBank/DDBJ whole genome shotgun (WGS) entry which is preliminary data.</text>
</comment>
<dbReference type="AlphaFoldDB" id="A0A498CJR6"/>
<dbReference type="PANTHER" id="PTHR22777">
    <property type="entry name" value="HEMOLYSIN-RELATED"/>
    <property type="match status" value="1"/>
</dbReference>
<evidence type="ECO:0000313" key="16">
    <source>
        <dbReference type="Proteomes" id="UP000276301"/>
    </source>
</evidence>
<dbReference type="PROSITE" id="PS51846">
    <property type="entry name" value="CNNM"/>
    <property type="match status" value="1"/>
</dbReference>
<keyword evidence="6 10" id="KW-1133">Transmembrane helix</keyword>
<keyword evidence="5" id="KW-0677">Repeat</keyword>
<dbReference type="SMART" id="SM01091">
    <property type="entry name" value="CorC_HlyC"/>
    <property type="match status" value="1"/>
</dbReference>
<dbReference type="InterPro" id="IPR044751">
    <property type="entry name" value="Ion_transp-like_CBS"/>
</dbReference>
<comment type="similarity">
    <text evidence="2">Belongs to the UPF0053 family.</text>
</comment>
<dbReference type="PANTHER" id="PTHR22777:SF32">
    <property type="entry name" value="UPF0053 INNER MEMBRANE PROTEIN YFJD"/>
    <property type="match status" value="1"/>
</dbReference>
<protein>
    <submittedName>
        <fullName evidence="15">HlyC/CorC family transporter</fullName>
    </submittedName>
</protein>
<dbReference type="CDD" id="cd04590">
    <property type="entry name" value="CBS_pair_CorC_HlyC_assoc"/>
    <property type="match status" value="1"/>
</dbReference>
<name>A0A498CJR6_9FIRM</name>
<feature type="transmembrane region" description="Helical" evidence="12">
    <location>
        <begin position="91"/>
        <end position="114"/>
    </location>
</feature>
<gene>
    <name evidence="15" type="ORF">D4A47_12960</name>
</gene>
<dbReference type="EMBL" id="RCHT01000043">
    <property type="protein sequence ID" value="RLL07674.1"/>
    <property type="molecule type" value="Genomic_DNA"/>
</dbReference>
<dbReference type="InterPro" id="IPR002550">
    <property type="entry name" value="CNNM"/>
</dbReference>
<evidence type="ECO:0000256" key="1">
    <source>
        <dbReference type="ARBA" id="ARBA00004651"/>
    </source>
</evidence>
<evidence type="ECO:0000256" key="9">
    <source>
        <dbReference type="PROSITE-ProRule" id="PRU00703"/>
    </source>
</evidence>
<dbReference type="Pfam" id="PF03471">
    <property type="entry name" value="CorC_HlyC"/>
    <property type="match status" value="1"/>
</dbReference>
<dbReference type="PROSITE" id="PS51371">
    <property type="entry name" value="CBS"/>
    <property type="match status" value="2"/>
</dbReference>
<proteinExistence type="inferred from homology"/>
<feature type="transmembrane region" description="Helical" evidence="12">
    <location>
        <begin position="126"/>
        <end position="148"/>
    </location>
</feature>
<evidence type="ECO:0000256" key="11">
    <source>
        <dbReference type="SAM" id="MobiDB-lite"/>
    </source>
</evidence>
<dbReference type="InterPro" id="IPR005170">
    <property type="entry name" value="Transptr-assoc_dom"/>
</dbReference>
<dbReference type="SUPFAM" id="SSF56176">
    <property type="entry name" value="FAD-binding/transporter-associated domain-like"/>
    <property type="match status" value="1"/>
</dbReference>
<evidence type="ECO:0000256" key="7">
    <source>
        <dbReference type="ARBA" id="ARBA00023122"/>
    </source>
</evidence>
<evidence type="ECO:0000256" key="8">
    <source>
        <dbReference type="ARBA" id="ARBA00023136"/>
    </source>
</evidence>
<evidence type="ECO:0000259" key="14">
    <source>
        <dbReference type="PROSITE" id="PS51846"/>
    </source>
</evidence>
<dbReference type="FunFam" id="3.10.580.10:FF:000002">
    <property type="entry name" value="Magnesium/cobalt efflux protein CorC"/>
    <property type="match status" value="1"/>
</dbReference>
<dbReference type="SUPFAM" id="SSF54631">
    <property type="entry name" value="CBS-domain pair"/>
    <property type="match status" value="1"/>
</dbReference>
<dbReference type="Gene3D" id="3.30.465.10">
    <property type="match status" value="1"/>
</dbReference>
<keyword evidence="16" id="KW-1185">Reference proteome</keyword>
<accession>A0A498CJR6</accession>
<evidence type="ECO:0000256" key="4">
    <source>
        <dbReference type="ARBA" id="ARBA00022692"/>
    </source>
</evidence>
<feature type="domain" description="CBS" evidence="13">
    <location>
        <begin position="311"/>
        <end position="368"/>
    </location>
</feature>
<reference evidence="15 16" key="1">
    <citation type="submission" date="2018-10" db="EMBL/GenBank/DDBJ databases">
        <title>Anaerotruncus faecis sp. nov., isolated from human feces.</title>
        <authorList>
            <person name="Wang Y.-J."/>
        </authorList>
    </citation>
    <scope>NUCLEOTIDE SEQUENCE [LARGE SCALE GENOMIC DNA]</scope>
    <source>
        <strain evidence="15 16">22A2-44</strain>
    </source>
</reference>
<evidence type="ECO:0000256" key="3">
    <source>
        <dbReference type="ARBA" id="ARBA00022475"/>
    </source>
</evidence>
<feature type="domain" description="CBS" evidence="13">
    <location>
        <begin position="245"/>
        <end position="304"/>
    </location>
</feature>
<dbReference type="GO" id="GO:0050660">
    <property type="term" value="F:flavin adenine dinucleotide binding"/>
    <property type="evidence" value="ECO:0007669"/>
    <property type="project" value="InterPro"/>
</dbReference>